<dbReference type="AlphaFoldDB" id="A0A6A6J672"/>
<evidence type="ECO:0000313" key="2">
    <source>
        <dbReference type="Proteomes" id="UP000800097"/>
    </source>
</evidence>
<evidence type="ECO:0000313" key="1">
    <source>
        <dbReference type="EMBL" id="KAF2271892.1"/>
    </source>
</evidence>
<keyword evidence="2" id="KW-1185">Reference proteome</keyword>
<sequence>LMGETAEVGSRRFLRALVAGIHSHAQYLNNCETDRRDGVSLWVRGERGQSSQKRV</sequence>
<dbReference type="Proteomes" id="UP000800097">
    <property type="component" value="Unassembled WGS sequence"/>
</dbReference>
<reference evidence="1" key="1">
    <citation type="journal article" date="2020" name="Stud. Mycol.">
        <title>101 Dothideomycetes genomes: a test case for predicting lifestyles and emergence of pathogens.</title>
        <authorList>
            <person name="Haridas S."/>
            <person name="Albert R."/>
            <person name="Binder M."/>
            <person name="Bloem J."/>
            <person name="Labutti K."/>
            <person name="Salamov A."/>
            <person name="Andreopoulos B."/>
            <person name="Baker S."/>
            <person name="Barry K."/>
            <person name="Bills G."/>
            <person name="Bluhm B."/>
            <person name="Cannon C."/>
            <person name="Castanera R."/>
            <person name="Culley D."/>
            <person name="Daum C."/>
            <person name="Ezra D."/>
            <person name="Gonzalez J."/>
            <person name="Henrissat B."/>
            <person name="Kuo A."/>
            <person name="Liang C."/>
            <person name="Lipzen A."/>
            <person name="Lutzoni F."/>
            <person name="Magnuson J."/>
            <person name="Mondo S."/>
            <person name="Nolan M."/>
            <person name="Ohm R."/>
            <person name="Pangilinan J."/>
            <person name="Park H.-J."/>
            <person name="Ramirez L."/>
            <person name="Alfaro M."/>
            <person name="Sun H."/>
            <person name="Tritt A."/>
            <person name="Yoshinaga Y."/>
            <person name="Zwiers L.-H."/>
            <person name="Turgeon B."/>
            <person name="Goodwin S."/>
            <person name="Spatafora J."/>
            <person name="Crous P."/>
            <person name="Grigoriev I."/>
        </authorList>
    </citation>
    <scope>NUCLEOTIDE SEQUENCE</scope>
    <source>
        <strain evidence="1">CBS 379.55</strain>
    </source>
</reference>
<feature type="non-terminal residue" evidence="1">
    <location>
        <position position="1"/>
    </location>
</feature>
<dbReference type="GeneID" id="54549268"/>
<dbReference type="RefSeq" id="XP_033649431.1">
    <property type="nucleotide sequence ID" value="XM_033796093.1"/>
</dbReference>
<proteinExistence type="predicted"/>
<dbReference type="EMBL" id="ML986531">
    <property type="protein sequence ID" value="KAF2271892.1"/>
    <property type="molecule type" value="Genomic_DNA"/>
</dbReference>
<name>A0A6A6J672_WESOR</name>
<accession>A0A6A6J672</accession>
<organism evidence="1 2">
    <name type="scientific">Westerdykella ornata</name>
    <dbReference type="NCBI Taxonomy" id="318751"/>
    <lineage>
        <taxon>Eukaryota</taxon>
        <taxon>Fungi</taxon>
        <taxon>Dikarya</taxon>
        <taxon>Ascomycota</taxon>
        <taxon>Pezizomycotina</taxon>
        <taxon>Dothideomycetes</taxon>
        <taxon>Pleosporomycetidae</taxon>
        <taxon>Pleosporales</taxon>
        <taxon>Sporormiaceae</taxon>
        <taxon>Westerdykella</taxon>
    </lineage>
</organism>
<gene>
    <name evidence="1" type="ORF">EI97DRAFT_386970</name>
</gene>
<protein>
    <submittedName>
        <fullName evidence="1">Uncharacterized protein</fullName>
    </submittedName>
</protein>